<dbReference type="Gene3D" id="3.10.490.10">
    <property type="entry name" value="Gamma-glutamyl cyclotransferase-like"/>
    <property type="match status" value="1"/>
</dbReference>
<dbReference type="InterPro" id="IPR017939">
    <property type="entry name" value="G-Glutamylcylcotransferase"/>
</dbReference>
<dbReference type="CDD" id="cd06661">
    <property type="entry name" value="GGCT_like"/>
    <property type="match status" value="1"/>
</dbReference>
<dbReference type="InterPro" id="IPR036568">
    <property type="entry name" value="GGCT-like_sf"/>
</dbReference>
<name>A0A7R6SS75_9GAMM</name>
<dbReference type="AlphaFoldDB" id="A0A7R6SS75"/>
<feature type="region of interest" description="Disordered" evidence="4">
    <location>
        <begin position="150"/>
        <end position="170"/>
    </location>
</feature>
<feature type="compositionally biased region" description="Basic and acidic residues" evidence="4">
    <location>
        <begin position="152"/>
        <end position="163"/>
    </location>
</feature>
<protein>
    <recommendedName>
        <fullName evidence="7">Gamma-glutamylcyclotransferase AIG2-like domain-containing protein</fullName>
    </recommendedName>
</protein>
<evidence type="ECO:0008006" key="7">
    <source>
        <dbReference type="Google" id="ProtNLM"/>
    </source>
</evidence>
<accession>A0A7R6SS75</accession>
<dbReference type="Proteomes" id="UP000595663">
    <property type="component" value="Chromosome"/>
</dbReference>
<proteinExistence type="predicted"/>
<reference evidence="5 6" key="1">
    <citation type="journal article" date="2008" name="Int. J. Syst. Evol. Microbiol.">
        <title>Amphritea japonica sp. nov. and Amphritea balenae sp. nov., isolated from the sediment adjacent to sperm whale carcasses off Kagoshima, Japan.</title>
        <authorList>
            <person name="Miyazaki M."/>
            <person name="Nogi Y."/>
            <person name="Fujiwara Y."/>
            <person name="Kawato M."/>
            <person name="Nagahama T."/>
            <person name="Kubokawa K."/>
            <person name="Horikoshi K."/>
        </authorList>
    </citation>
    <scope>NUCLEOTIDE SEQUENCE [LARGE SCALE GENOMIC DNA]</scope>
    <source>
        <strain evidence="5 6">ATCC BAA-1530</strain>
    </source>
</reference>
<evidence type="ECO:0000256" key="2">
    <source>
        <dbReference type="PIRSR" id="PIRSR617939-1"/>
    </source>
</evidence>
<dbReference type="KEGG" id="ajp:AMJAP_1356"/>
<organism evidence="5 6">
    <name type="scientific">Amphritea japonica ATCC BAA-1530</name>
    <dbReference type="NCBI Taxonomy" id="1278309"/>
    <lineage>
        <taxon>Bacteria</taxon>
        <taxon>Pseudomonadati</taxon>
        <taxon>Pseudomonadota</taxon>
        <taxon>Gammaproteobacteria</taxon>
        <taxon>Oceanospirillales</taxon>
        <taxon>Oceanospirillaceae</taxon>
        <taxon>Amphritea</taxon>
    </lineage>
</organism>
<dbReference type="PANTHER" id="PTHR12935">
    <property type="entry name" value="GAMMA-GLUTAMYLCYCLOTRANSFERASE"/>
    <property type="match status" value="1"/>
</dbReference>
<keyword evidence="6" id="KW-1185">Reference proteome</keyword>
<dbReference type="SUPFAM" id="SSF110857">
    <property type="entry name" value="Gamma-glutamyl cyclotransferase-like"/>
    <property type="match status" value="1"/>
</dbReference>
<evidence type="ECO:0000256" key="3">
    <source>
        <dbReference type="PIRSR" id="PIRSR617939-2"/>
    </source>
</evidence>
<dbReference type="RefSeq" id="WP_019621557.1">
    <property type="nucleotide sequence ID" value="NZ_AP014545.1"/>
</dbReference>
<feature type="active site" description="Proton acceptor" evidence="2">
    <location>
        <position position="80"/>
    </location>
</feature>
<gene>
    <name evidence="5" type="ORF">AMJAP_1356</name>
</gene>
<evidence type="ECO:0000313" key="6">
    <source>
        <dbReference type="Proteomes" id="UP000595663"/>
    </source>
</evidence>
<dbReference type="PANTHER" id="PTHR12935:SF0">
    <property type="entry name" value="GAMMA-GLUTAMYLCYCLOTRANSFERASE"/>
    <property type="match status" value="1"/>
</dbReference>
<dbReference type="OrthoDB" id="5401862at2"/>
<feature type="binding site" evidence="3">
    <location>
        <position position="121"/>
    </location>
    <ligand>
        <name>substrate</name>
    </ligand>
</feature>
<keyword evidence="1" id="KW-0456">Lyase</keyword>
<dbReference type="GO" id="GO:0003839">
    <property type="term" value="F:gamma-glutamylcyclotransferase activity"/>
    <property type="evidence" value="ECO:0007669"/>
    <property type="project" value="InterPro"/>
</dbReference>
<dbReference type="EMBL" id="AP014545">
    <property type="protein sequence ID" value="BBB25951.1"/>
    <property type="molecule type" value="Genomic_DNA"/>
</dbReference>
<dbReference type="Pfam" id="PF13772">
    <property type="entry name" value="AIG2_2"/>
    <property type="match status" value="1"/>
</dbReference>
<evidence type="ECO:0000256" key="1">
    <source>
        <dbReference type="ARBA" id="ARBA00023239"/>
    </source>
</evidence>
<evidence type="ECO:0000313" key="5">
    <source>
        <dbReference type="EMBL" id="BBB25951.1"/>
    </source>
</evidence>
<feature type="binding site" evidence="3">
    <location>
        <begin position="5"/>
        <end position="10"/>
    </location>
    <ligand>
        <name>substrate</name>
    </ligand>
</feature>
<evidence type="ECO:0000256" key="4">
    <source>
        <dbReference type="SAM" id="MobiDB-lite"/>
    </source>
</evidence>
<dbReference type="InterPro" id="IPR013024">
    <property type="entry name" value="GGCT-like"/>
</dbReference>
<sequence>MLIKYFAYGSNMSVARLRQRVPSACVIGVYYLDGHSLRFHKSGQDGSAKCNVCYTGGEGRVYGVLYEIDSVEKIQLDKAEGLGVGYGEKMVQIYNLNGTNVEAITYYALQIDEVLKPYSWYVNHVVIGAREAELPDEYILSITSTESVDDADAARNTREREIHQPCPENS</sequence>